<dbReference type="Pfam" id="PF09655">
    <property type="entry name" value="Nitr_red_assoc"/>
    <property type="match status" value="1"/>
</dbReference>
<reference evidence="1" key="1">
    <citation type="submission" date="2006-06" db="EMBL/GenBank/DDBJ databases">
        <title>Complete sequence of Trichodesmium erythraeum IMS101.</title>
        <authorList>
            <consortium name="US DOE Joint Genome Institute"/>
            <person name="Copeland A."/>
            <person name="Lucas S."/>
            <person name="Lapidus A."/>
            <person name="Barry K."/>
            <person name="Detter J.C."/>
            <person name="Glavina del Rio T."/>
            <person name="Hammon N."/>
            <person name="Israni S."/>
            <person name="Dalin E."/>
            <person name="Tice H."/>
            <person name="Pitluck S."/>
            <person name="Kiss H."/>
            <person name="Munk A.C."/>
            <person name="Brettin T."/>
            <person name="Bruce D."/>
            <person name="Han C."/>
            <person name="Tapia R."/>
            <person name="Gilna P."/>
            <person name="Schmutz J."/>
            <person name="Larimer F."/>
            <person name="Land M."/>
            <person name="Hauser L."/>
            <person name="Kyrpides N."/>
            <person name="Kim E."/>
            <person name="Richardson P."/>
        </authorList>
    </citation>
    <scope>NUCLEOTIDE SEQUENCE [LARGE SCALE GENOMIC DNA]</scope>
    <source>
        <strain evidence="1">IMS101</strain>
    </source>
</reference>
<evidence type="ECO:0000313" key="1">
    <source>
        <dbReference type="EMBL" id="ABG53600.1"/>
    </source>
</evidence>
<dbReference type="EMBL" id="CP000393">
    <property type="protein sequence ID" value="ABG53600.1"/>
    <property type="molecule type" value="Genomic_DNA"/>
</dbReference>
<dbReference type="KEGG" id="ter:Tery_4628"/>
<organism evidence="1">
    <name type="scientific">Trichodesmium erythraeum (strain IMS101)</name>
    <dbReference type="NCBI Taxonomy" id="203124"/>
    <lineage>
        <taxon>Bacteria</taxon>
        <taxon>Bacillati</taxon>
        <taxon>Cyanobacteriota</taxon>
        <taxon>Cyanophyceae</taxon>
        <taxon>Oscillatoriophycideae</taxon>
        <taxon>Oscillatoriales</taxon>
        <taxon>Microcoleaceae</taxon>
        <taxon>Trichodesmium</taxon>
    </lineage>
</organism>
<dbReference type="HOGENOM" id="CLU_117669_0_0_3"/>
<dbReference type="STRING" id="203124.Tery_4628"/>
<dbReference type="AlphaFoldDB" id="Q10VX4"/>
<accession>Q10VX4</accession>
<dbReference type="eggNOG" id="ENOG502ZV3X">
    <property type="taxonomic scope" value="Bacteria"/>
</dbReference>
<proteinExistence type="predicted"/>
<dbReference type="OrthoDB" id="7263223at2"/>
<evidence type="ECO:0008006" key="2">
    <source>
        <dbReference type="Google" id="ProtNLM"/>
    </source>
</evidence>
<dbReference type="NCBIfam" id="TIGR02664">
    <property type="entry name" value="nitr_red_assoc"/>
    <property type="match status" value="1"/>
</dbReference>
<sequence>MSENYFDFEQDFVESLRCIPMIVRYKLDTCGVKLKLSHWHQFNHLIRQELVNKPCSKLEEIQSYRVWLHQLVIDHTDTPAKDLSVEKNPAWMDETKIPEIVQKKAQEVGIKIKLDQWKNLTPLQRFVLIKLSRSNHENKNFLPAVQEFQLI</sequence>
<dbReference type="RefSeq" id="WP_011613917.1">
    <property type="nucleotide sequence ID" value="NC_008312.1"/>
</dbReference>
<dbReference type="InterPro" id="IPR013481">
    <property type="entry name" value="NarM"/>
</dbReference>
<name>Q10VX4_TRIEI</name>
<gene>
    <name evidence="1" type="ordered locus">Tery_4628</name>
</gene>
<protein>
    <recommendedName>
        <fullName evidence="2">Nitrate reductase associated protein</fullName>
    </recommendedName>
</protein>